<keyword evidence="3" id="KW-0539">Nucleus</keyword>
<evidence type="ECO:0000256" key="2">
    <source>
        <dbReference type="ARBA" id="ARBA00023125"/>
    </source>
</evidence>
<sequence>MPATKKPKYTVQAVEFALDAAKRGISISQAAARYGVPAGTLRDKLRNKYHKEKKGPLSILTDGEETRIVSWMKLAARTGFPVTEKHLKISVAQFVKLTKKITPFKDGIPGRKWIRLFMRRHKEISLRKPSVLAKHRATVTESQIRKWFLEVQDYLKETNVEYLLNQPARIFNLDETAFQLVVKNQKCLAPKSLRHLHSIYANNDKESYTALFTASADGRLLPPLVLFPYKCRLPAEISASAPPDWGIGKTDSGWITSDAFYDFLKNIFQPWLLKENIQLPVVLFVDGHKSHTTLMTSEFCRKKSDNTRCSVPQFNPPNSAA</sequence>
<dbReference type="PANTHER" id="PTHR19303">
    <property type="entry name" value="TRANSPOSON"/>
    <property type="match status" value="1"/>
</dbReference>
<proteinExistence type="predicted"/>
<gene>
    <name evidence="4" type="primary">110678877</name>
</gene>
<dbReference type="Pfam" id="PF03184">
    <property type="entry name" value="DDE_1"/>
    <property type="match status" value="1"/>
</dbReference>
<keyword evidence="5" id="KW-1185">Reference proteome</keyword>
<evidence type="ECO:0000256" key="1">
    <source>
        <dbReference type="ARBA" id="ARBA00004123"/>
    </source>
</evidence>
<dbReference type="PANTHER" id="PTHR19303:SF74">
    <property type="entry name" value="POGO TRANSPOSABLE ELEMENT WITH KRAB DOMAIN"/>
    <property type="match status" value="1"/>
</dbReference>
<organism evidence="4 5">
    <name type="scientific">Aedes aegypti</name>
    <name type="common">Yellowfever mosquito</name>
    <name type="synonym">Culex aegypti</name>
    <dbReference type="NCBI Taxonomy" id="7159"/>
    <lineage>
        <taxon>Eukaryota</taxon>
        <taxon>Metazoa</taxon>
        <taxon>Ecdysozoa</taxon>
        <taxon>Arthropoda</taxon>
        <taxon>Hexapoda</taxon>
        <taxon>Insecta</taxon>
        <taxon>Pterygota</taxon>
        <taxon>Neoptera</taxon>
        <taxon>Endopterygota</taxon>
        <taxon>Diptera</taxon>
        <taxon>Nematocera</taxon>
        <taxon>Culicoidea</taxon>
        <taxon>Culicidae</taxon>
        <taxon>Culicinae</taxon>
        <taxon>Aedini</taxon>
        <taxon>Aedes</taxon>
        <taxon>Stegomyia</taxon>
    </lineage>
</organism>
<dbReference type="Pfam" id="PF05225">
    <property type="entry name" value="HTH_psq"/>
    <property type="match status" value="1"/>
</dbReference>
<dbReference type="PROSITE" id="PS51253">
    <property type="entry name" value="HTH_CENPB"/>
    <property type="match status" value="1"/>
</dbReference>
<dbReference type="EnsemblMetazoa" id="AAEL027412-RA">
    <property type="protein sequence ID" value="AAEL027412-PA"/>
    <property type="gene ID" value="AAEL027412"/>
</dbReference>
<comment type="subcellular location">
    <subcellularLocation>
        <location evidence="1">Nucleus</location>
    </subcellularLocation>
</comment>
<dbReference type="GO" id="GO:0003677">
    <property type="term" value="F:DNA binding"/>
    <property type="evidence" value="ECO:0007669"/>
    <property type="project" value="UniProtKB-KW"/>
</dbReference>
<dbReference type="InterPro" id="IPR050863">
    <property type="entry name" value="CenT-Element_Derived"/>
</dbReference>
<dbReference type="Gene3D" id="1.10.10.60">
    <property type="entry name" value="Homeodomain-like"/>
    <property type="match status" value="1"/>
</dbReference>
<dbReference type="AlphaFoldDB" id="A0A6I8TVI1"/>
<dbReference type="OrthoDB" id="7737021at2759"/>
<keyword evidence="2" id="KW-0238">DNA-binding</keyword>
<accession>A0A6I8TVI1</accession>
<reference evidence="4" key="2">
    <citation type="submission" date="2020-05" db="UniProtKB">
        <authorList>
            <consortium name="EnsemblMetazoa"/>
        </authorList>
    </citation>
    <scope>IDENTIFICATION</scope>
    <source>
        <strain evidence="4">LVP_AGWG</strain>
    </source>
</reference>
<dbReference type="InterPro" id="IPR004875">
    <property type="entry name" value="DDE_SF_endonuclease_dom"/>
</dbReference>
<dbReference type="Proteomes" id="UP000008820">
    <property type="component" value="Chromosome 1"/>
</dbReference>
<name>A0A6I8TVI1_AEDAE</name>
<evidence type="ECO:0000313" key="4">
    <source>
        <dbReference type="EnsemblMetazoa" id="AAEL027412-PA"/>
    </source>
</evidence>
<dbReference type="GO" id="GO:0005634">
    <property type="term" value="C:nucleus"/>
    <property type="evidence" value="ECO:0007669"/>
    <property type="project" value="UniProtKB-SubCell"/>
</dbReference>
<dbReference type="Pfam" id="PF03221">
    <property type="entry name" value="HTH_Tnp_Tc5"/>
    <property type="match status" value="1"/>
</dbReference>
<evidence type="ECO:0000313" key="5">
    <source>
        <dbReference type="Proteomes" id="UP000008820"/>
    </source>
</evidence>
<dbReference type="SUPFAM" id="SSF46689">
    <property type="entry name" value="Homeodomain-like"/>
    <property type="match status" value="1"/>
</dbReference>
<dbReference type="InterPro" id="IPR006600">
    <property type="entry name" value="HTH_CenpB_DNA-bd_dom"/>
</dbReference>
<protein>
    <submittedName>
        <fullName evidence="4">Uncharacterized protein</fullName>
    </submittedName>
</protein>
<evidence type="ECO:0000256" key="3">
    <source>
        <dbReference type="ARBA" id="ARBA00023242"/>
    </source>
</evidence>
<reference evidence="4 5" key="1">
    <citation type="submission" date="2017-06" db="EMBL/GenBank/DDBJ databases">
        <title>Aedes aegypti genome working group (AGWG) sequencing and assembly.</title>
        <authorList>
            <consortium name="Aedes aegypti Genome Working Group (AGWG)"/>
            <person name="Matthews B.J."/>
        </authorList>
    </citation>
    <scope>NUCLEOTIDE SEQUENCE [LARGE SCALE GENOMIC DNA]</scope>
    <source>
        <strain evidence="4 5">LVP_AGWG</strain>
    </source>
</reference>
<dbReference type="InterPro" id="IPR007889">
    <property type="entry name" value="HTH_Psq"/>
</dbReference>
<dbReference type="InParanoid" id="A0A6I8TVI1"/>
<dbReference type="InterPro" id="IPR009057">
    <property type="entry name" value="Homeodomain-like_sf"/>
</dbReference>